<dbReference type="Pfam" id="PF21520">
    <property type="entry name" value="ITGAX-like_Ig_3"/>
    <property type="match status" value="1"/>
</dbReference>
<organism evidence="5 6">
    <name type="scientific">Clarias magur</name>
    <name type="common">Asian catfish</name>
    <name type="synonym">Macropteronotus magur</name>
    <dbReference type="NCBI Taxonomy" id="1594786"/>
    <lineage>
        <taxon>Eukaryota</taxon>
        <taxon>Metazoa</taxon>
        <taxon>Chordata</taxon>
        <taxon>Craniata</taxon>
        <taxon>Vertebrata</taxon>
        <taxon>Euteleostomi</taxon>
        <taxon>Actinopterygii</taxon>
        <taxon>Neopterygii</taxon>
        <taxon>Teleostei</taxon>
        <taxon>Ostariophysi</taxon>
        <taxon>Siluriformes</taxon>
        <taxon>Clariidae</taxon>
        <taxon>Clarias</taxon>
    </lineage>
</organism>
<keyword evidence="6" id="KW-1185">Reference proteome</keyword>
<dbReference type="OrthoDB" id="5317514at2759"/>
<evidence type="ECO:0000313" key="6">
    <source>
        <dbReference type="Proteomes" id="UP000727407"/>
    </source>
</evidence>
<proteinExistence type="inferred from homology"/>
<comment type="caution">
    <text evidence="5">The sequence shown here is derived from an EMBL/GenBank/DDBJ whole genome shotgun (WGS) entry which is preliminary data.</text>
</comment>
<name>A0A8J4XB33_CLAMG</name>
<accession>A0A8J4XB33</accession>
<keyword evidence="3" id="KW-0675">Receptor</keyword>
<evidence type="ECO:0000256" key="2">
    <source>
        <dbReference type="ARBA" id="ARBA00022889"/>
    </source>
</evidence>
<evidence type="ECO:0000256" key="1">
    <source>
        <dbReference type="ARBA" id="ARBA00008054"/>
    </source>
</evidence>
<evidence type="ECO:0000256" key="3">
    <source>
        <dbReference type="ARBA" id="ARBA00023170"/>
    </source>
</evidence>
<dbReference type="Gene3D" id="2.60.40.1530">
    <property type="entry name" value="ntegrin, alpha v. Chain A, domain 4"/>
    <property type="match status" value="1"/>
</dbReference>
<feature type="domain" description="Integrin alpha-X-like third Ig-like" evidence="4">
    <location>
        <begin position="2"/>
        <end position="149"/>
    </location>
</feature>
<gene>
    <name evidence="5" type="ORF">DAT39_018642</name>
</gene>
<feature type="non-terminal residue" evidence="5">
    <location>
        <position position="160"/>
    </location>
</feature>
<dbReference type="GO" id="GO:0007229">
    <property type="term" value="P:integrin-mediated signaling pathway"/>
    <property type="evidence" value="ECO:0007669"/>
    <property type="project" value="UniProtKB-KW"/>
</dbReference>
<dbReference type="EMBL" id="QNUK01000562">
    <property type="protein sequence ID" value="KAF5891660.1"/>
    <property type="molecule type" value="Genomic_DNA"/>
</dbReference>
<feature type="non-terminal residue" evidence="5">
    <location>
        <position position="1"/>
    </location>
</feature>
<comment type="similarity">
    <text evidence="1">Belongs to the integrin alpha chain family.</text>
</comment>
<reference evidence="5" key="1">
    <citation type="submission" date="2020-07" db="EMBL/GenBank/DDBJ databases">
        <title>Clarias magur genome sequencing, assembly and annotation.</title>
        <authorList>
            <person name="Kushwaha B."/>
            <person name="Kumar R."/>
            <person name="Das P."/>
            <person name="Joshi C.G."/>
            <person name="Kumar D."/>
            <person name="Nagpure N.S."/>
            <person name="Pandey M."/>
            <person name="Agarwal S."/>
            <person name="Srivastava S."/>
            <person name="Singh M."/>
            <person name="Sahoo L."/>
            <person name="Jayasankar P."/>
            <person name="Meher P.K."/>
            <person name="Koringa P.G."/>
            <person name="Iquebal M.A."/>
            <person name="Das S.P."/>
            <person name="Bit A."/>
            <person name="Patnaik S."/>
            <person name="Patel N."/>
            <person name="Shah T.M."/>
            <person name="Hinsu A."/>
            <person name="Jena J.K."/>
        </authorList>
    </citation>
    <scope>NUCLEOTIDE SEQUENCE</scope>
    <source>
        <strain evidence="5">CIFAMagur01</strain>
        <tissue evidence="5">Testis</tissue>
    </source>
</reference>
<keyword evidence="2" id="KW-0130">Cell adhesion</keyword>
<dbReference type="Proteomes" id="UP000727407">
    <property type="component" value="Unassembled WGS sequence"/>
</dbReference>
<dbReference type="InterPro" id="IPR048633">
    <property type="entry name" value="ITGAX-like_Ig_3"/>
</dbReference>
<dbReference type="GO" id="GO:0007155">
    <property type="term" value="P:cell adhesion"/>
    <property type="evidence" value="ECO:0007669"/>
    <property type="project" value="UniProtKB-KW"/>
</dbReference>
<evidence type="ECO:0000259" key="4">
    <source>
        <dbReference type="Pfam" id="PF21520"/>
    </source>
</evidence>
<sequence length="160" mass="18039">DESSTIHINFTQGENDAAKPVQQIFKVENDLMDLNVDIFIRVPIKLGVKDIWANDNLQIQGCNKDKDEKPTVEDFVAALQKQREVNCLVAVCRVFKCAANLFKTQPKLYNITGDVSSGWIEQTGLRSAVFELVSTATLDYNRTRYIYFSSDSTNTEPIGK</sequence>
<dbReference type="AlphaFoldDB" id="A0A8J4XB33"/>
<protein>
    <submittedName>
        <fullName evidence="5">Integrin alpha-M-like</fullName>
    </submittedName>
</protein>
<evidence type="ECO:0000313" key="5">
    <source>
        <dbReference type="EMBL" id="KAF5891660.1"/>
    </source>
</evidence>
<keyword evidence="5" id="KW-0401">Integrin</keyword>